<sequence length="184" mass="21352">MMVPRLETARLVLAPLTLEDAPQIQQAFPRWEIVKYLTRKVPWPYPANGAEIFCAMTLNAMQQGTEWVWTIRPQSNVSQFIGLIRLALEVDNNRGFWLVPESQGQGYMREACHATTEFWFNQLQQPVLRAPKAKENHRSQKISEQSGMRMIREGIGEYHIGDVPSTLWEITREEWNGRKVLLTN</sequence>
<accession>A0ABS5SX51</accession>
<protein>
    <submittedName>
        <fullName evidence="2">GNAT family N-acetyltransferase</fullName>
    </submittedName>
</protein>
<name>A0ABS5SX51_9GAMM</name>
<dbReference type="InterPro" id="IPR000182">
    <property type="entry name" value="GNAT_dom"/>
</dbReference>
<reference evidence="2 3" key="1">
    <citation type="submission" date="2020-04" db="EMBL/GenBank/DDBJ databases">
        <title>Genome sequencing of Rosenbergiella species.</title>
        <authorList>
            <person name="Alvarez-Perez S."/>
            <person name="Lievens B."/>
        </authorList>
    </citation>
    <scope>NUCLEOTIDE SEQUENCE [LARGE SCALE GENOMIC DNA]</scope>
    <source>
        <strain evidence="2 3">S61</strain>
    </source>
</reference>
<evidence type="ECO:0000313" key="3">
    <source>
        <dbReference type="Proteomes" id="UP000790096"/>
    </source>
</evidence>
<organism evidence="2 3">
    <name type="scientific">Rosenbergiella gaditana</name>
    <dbReference type="NCBI Taxonomy" id="2726987"/>
    <lineage>
        <taxon>Bacteria</taxon>
        <taxon>Pseudomonadati</taxon>
        <taxon>Pseudomonadota</taxon>
        <taxon>Gammaproteobacteria</taxon>
        <taxon>Enterobacterales</taxon>
        <taxon>Erwiniaceae</taxon>
        <taxon>Rosenbergiella</taxon>
    </lineage>
</organism>
<dbReference type="Proteomes" id="UP000790096">
    <property type="component" value="Unassembled WGS sequence"/>
</dbReference>
<comment type="caution">
    <text evidence="2">The sequence shown here is derived from an EMBL/GenBank/DDBJ whole genome shotgun (WGS) entry which is preliminary data.</text>
</comment>
<dbReference type="SUPFAM" id="SSF55729">
    <property type="entry name" value="Acyl-CoA N-acyltransferases (Nat)"/>
    <property type="match status" value="1"/>
</dbReference>
<evidence type="ECO:0000313" key="2">
    <source>
        <dbReference type="EMBL" id="MBT0723855.1"/>
    </source>
</evidence>
<dbReference type="EMBL" id="JABBFR010000005">
    <property type="protein sequence ID" value="MBT0723855.1"/>
    <property type="molecule type" value="Genomic_DNA"/>
</dbReference>
<dbReference type="InterPro" id="IPR016181">
    <property type="entry name" value="Acyl_CoA_acyltransferase"/>
</dbReference>
<dbReference type="Gene3D" id="3.40.630.30">
    <property type="match status" value="1"/>
</dbReference>
<keyword evidence="3" id="KW-1185">Reference proteome</keyword>
<gene>
    <name evidence="2" type="ORF">HH682_05250</name>
</gene>
<evidence type="ECO:0000259" key="1">
    <source>
        <dbReference type="Pfam" id="PF13302"/>
    </source>
</evidence>
<feature type="domain" description="N-acetyltransferase" evidence="1">
    <location>
        <begin position="10"/>
        <end position="149"/>
    </location>
</feature>
<proteinExistence type="predicted"/>
<dbReference type="InterPro" id="IPR051531">
    <property type="entry name" value="N-acetyltransferase"/>
</dbReference>
<dbReference type="PANTHER" id="PTHR43792">
    <property type="entry name" value="GNAT FAMILY, PUTATIVE (AFU_ORTHOLOGUE AFUA_3G00765)-RELATED-RELATED"/>
    <property type="match status" value="1"/>
</dbReference>
<dbReference type="Pfam" id="PF13302">
    <property type="entry name" value="Acetyltransf_3"/>
    <property type="match status" value="1"/>
</dbReference>